<dbReference type="Gene3D" id="3.40.50.2300">
    <property type="match status" value="1"/>
</dbReference>
<dbReference type="AlphaFoldDB" id="A0A0F9HI01"/>
<evidence type="ECO:0000256" key="1">
    <source>
        <dbReference type="ARBA" id="ARBA00022553"/>
    </source>
</evidence>
<comment type="caution">
    <text evidence="3">The sequence shown here is derived from an EMBL/GenBank/DDBJ whole genome shotgun (WGS) entry which is preliminary data.</text>
</comment>
<reference evidence="3" key="1">
    <citation type="journal article" date="2015" name="Nature">
        <title>Complex archaea that bridge the gap between prokaryotes and eukaryotes.</title>
        <authorList>
            <person name="Spang A."/>
            <person name="Saw J.H."/>
            <person name="Jorgensen S.L."/>
            <person name="Zaremba-Niedzwiedzka K."/>
            <person name="Martijn J."/>
            <person name="Lind A.E."/>
            <person name="van Eijk R."/>
            <person name="Schleper C."/>
            <person name="Guy L."/>
            <person name="Ettema T.J."/>
        </authorList>
    </citation>
    <scope>NUCLEOTIDE SEQUENCE</scope>
</reference>
<evidence type="ECO:0000313" key="3">
    <source>
        <dbReference type="EMBL" id="KKL74787.1"/>
    </source>
</evidence>
<dbReference type="CDD" id="cd00156">
    <property type="entry name" value="REC"/>
    <property type="match status" value="1"/>
</dbReference>
<proteinExistence type="predicted"/>
<dbReference type="PROSITE" id="PS50110">
    <property type="entry name" value="RESPONSE_REGULATORY"/>
    <property type="match status" value="1"/>
</dbReference>
<dbReference type="InterPro" id="IPR001789">
    <property type="entry name" value="Sig_transdc_resp-reg_receiver"/>
</dbReference>
<dbReference type="PANTHER" id="PTHR44591">
    <property type="entry name" value="STRESS RESPONSE REGULATOR PROTEIN 1"/>
    <property type="match status" value="1"/>
</dbReference>
<dbReference type="InterPro" id="IPR011006">
    <property type="entry name" value="CheY-like_superfamily"/>
</dbReference>
<organism evidence="3">
    <name type="scientific">marine sediment metagenome</name>
    <dbReference type="NCBI Taxonomy" id="412755"/>
    <lineage>
        <taxon>unclassified sequences</taxon>
        <taxon>metagenomes</taxon>
        <taxon>ecological metagenomes</taxon>
    </lineage>
</organism>
<evidence type="ECO:0000259" key="2">
    <source>
        <dbReference type="PROSITE" id="PS50110"/>
    </source>
</evidence>
<dbReference type="InterPro" id="IPR050595">
    <property type="entry name" value="Bact_response_regulator"/>
</dbReference>
<gene>
    <name evidence="3" type="ORF">LCGC14_2061410</name>
</gene>
<dbReference type="SMART" id="SM00448">
    <property type="entry name" value="REC"/>
    <property type="match status" value="1"/>
</dbReference>
<accession>A0A0F9HI01</accession>
<dbReference type="EMBL" id="LAZR01024543">
    <property type="protein sequence ID" value="KKL74787.1"/>
    <property type="molecule type" value="Genomic_DNA"/>
</dbReference>
<sequence length="131" mass="14834">MATELKVMIVDDDALIRLTVREVLKDAGIGVVEADGAGQCLEHLKQGFRGVVLMDIMMPGRDGWDTIREIIKGDLYKGIIIVMLTAKDIPDSKMEGLQEYVTDYKTKPFTQDELVSDIKDYFVYLEKMDNE</sequence>
<dbReference type="GO" id="GO:0000160">
    <property type="term" value="P:phosphorelay signal transduction system"/>
    <property type="evidence" value="ECO:0007669"/>
    <property type="project" value="InterPro"/>
</dbReference>
<name>A0A0F9HI01_9ZZZZ</name>
<dbReference type="PANTHER" id="PTHR44591:SF3">
    <property type="entry name" value="RESPONSE REGULATORY DOMAIN-CONTAINING PROTEIN"/>
    <property type="match status" value="1"/>
</dbReference>
<feature type="domain" description="Response regulatory" evidence="2">
    <location>
        <begin position="6"/>
        <end position="122"/>
    </location>
</feature>
<dbReference type="SUPFAM" id="SSF52172">
    <property type="entry name" value="CheY-like"/>
    <property type="match status" value="1"/>
</dbReference>
<keyword evidence="1" id="KW-0597">Phosphoprotein</keyword>
<dbReference type="Pfam" id="PF00072">
    <property type="entry name" value="Response_reg"/>
    <property type="match status" value="1"/>
</dbReference>
<protein>
    <recommendedName>
        <fullName evidence="2">Response regulatory domain-containing protein</fullName>
    </recommendedName>
</protein>